<dbReference type="Pfam" id="PF07715">
    <property type="entry name" value="Plug"/>
    <property type="match status" value="1"/>
</dbReference>
<protein>
    <submittedName>
        <fullName evidence="5">TonB-dependent receptor plug domain-containing protein</fullName>
    </submittedName>
</protein>
<dbReference type="Gene3D" id="2.170.130.10">
    <property type="entry name" value="TonB-dependent receptor, plug domain"/>
    <property type="match status" value="1"/>
</dbReference>
<evidence type="ECO:0000256" key="1">
    <source>
        <dbReference type="ARBA" id="ARBA00004442"/>
    </source>
</evidence>
<evidence type="ECO:0000313" key="5">
    <source>
        <dbReference type="EMBL" id="MBY5958903.1"/>
    </source>
</evidence>
<keyword evidence="3" id="KW-0998">Cell outer membrane</keyword>
<sequence length="783" mass="89447">MAYKYNVIVLFLLLTMMSTLSGQERQIRVIGESSTESLAQAYGQNRQSRKYAIADEDGYLRIAASAGDTIRISYVGFRDTNLVIKKDVLRYVVPMRPGILDEVVVFGEENFNQKAALGLQNVPLEFLKALPGLTGETDVLKSITFLPGVTGGREGYSHLFVRGGKQDQNLMLFDGATLFNVNHAAGFISLFNTSLISQVDFYKSYWPSFYGGRLSSVLDVRTKNGNKEHFDGTVDIGIVTSKVNVSGPLFDNGKTSYSLGARTTLLDLFFLPKRIRINNRKTEGSVPGYTFYDLNAKIDHRFKDDASLSLSLYHGSDIMLGRNYEKSFNLDDDSANRYGLRNWTAALNYSRLLSTRHSLQGHVSYSRHRNYLESDNKLTHYDFKEQYISTDHDIQRTDNAITSLKARINGKYYSGLDLGMSWNINYGLEAEQLAYRFGYQQNTSFITNTSETSQSFTDNLKGPESWLISPYLDAEIELGNSFRIKGGSRITRFFTKGRQEWLPEPKAMLIWETGPHTTINAAYNRQHQPIHMVAYNVEAFFIENFVLADPDILPSSSHQYSLGYFQSLQRWIDNLSLELYYKKQDDVVKYIPPYKDFQTILDFKSSLFQGGYTESYGAEIMIQKTSGDFHGSVAYTWANAESVFPALNQGNPFPADFDYRNQFNTLLVYQINPEYRLSAQWVFLTGRPITWSNEEIPGDPVTGTSYEAFPGINNERLPAYHRLDIGLRRDRVSKKTGKKYWFSLNVYNAYYRKNPYSLERRGNKWKLRSIFPIIPSINLGFEL</sequence>
<gene>
    <name evidence="5" type="ORF">KUV50_12195</name>
</gene>
<dbReference type="GO" id="GO:0009279">
    <property type="term" value="C:cell outer membrane"/>
    <property type="evidence" value="ECO:0007669"/>
    <property type="project" value="UniProtKB-SubCell"/>
</dbReference>
<proteinExistence type="predicted"/>
<evidence type="ECO:0000259" key="4">
    <source>
        <dbReference type="Pfam" id="PF07715"/>
    </source>
</evidence>
<dbReference type="InterPro" id="IPR012910">
    <property type="entry name" value="Plug_dom"/>
</dbReference>
<feature type="domain" description="TonB-dependent receptor plug" evidence="4">
    <location>
        <begin position="135"/>
        <end position="212"/>
    </location>
</feature>
<dbReference type="SUPFAM" id="SSF56935">
    <property type="entry name" value="Porins"/>
    <property type="match status" value="1"/>
</dbReference>
<evidence type="ECO:0000313" key="6">
    <source>
        <dbReference type="Proteomes" id="UP000753961"/>
    </source>
</evidence>
<evidence type="ECO:0000256" key="2">
    <source>
        <dbReference type="ARBA" id="ARBA00023136"/>
    </source>
</evidence>
<keyword evidence="2" id="KW-0472">Membrane</keyword>
<dbReference type="EMBL" id="JAHVHU010000010">
    <property type="protein sequence ID" value="MBY5958903.1"/>
    <property type="molecule type" value="Genomic_DNA"/>
</dbReference>
<accession>A0A953LAP1</accession>
<name>A0A953LAP1_9BACT</name>
<dbReference type="Proteomes" id="UP000753961">
    <property type="component" value="Unassembled WGS sequence"/>
</dbReference>
<comment type="subcellular location">
    <subcellularLocation>
        <location evidence="1">Cell outer membrane</location>
    </subcellularLocation>
</comment>
<evidence type="ECO:0000256" key="3">
    <source>
        <dbReference type="ARBA" id="ARBA00023237"/>
    </source>
</evidence>
<dbReference type="AlphaFoldDB" id="A0A953LAP1"/>
<dbReference type="InterPro" id="IPR036942">
    <property type="entry name" value="Beta-barrel_TonB_sf"/>
</dbReference>
<dbReference type="Gene3D" id="2.40.170.20">
    <property type="entry name" value="TonB-dependent receptor, beta-barrel domain"/>
    <property type="match status" value="1"/>
</dbReference>
<organism evidence="5 6">
    <name type="scientific">Membranihabitans marinus</name>
    <dbReference type="NCBI Taxonomy" id="1227546"/>
    <lineage>
        <taxon>Bacteria</taxon>
        <taxon>Pseudomonadati</taxon>
        <taxon>Bacteroidota</taxon>
        <taxon>Saprospiria</taxon>
        <taxon>Saprospirales</taxon>
        <taxon>Saprospiraceae</taxon>
        <taxon>Membranihabitans</taxon>
    </lineage>
</organism>
<comment type="caution">
    <text evidence="5">The sequence shown here is derived from an EMBL/GenBank/DDBJ whole genome shotgun (WGS) entry which is preliminary data.</text>
</comment>
<reference evidence="5" key="1">
    <citation type="submission" date="2021-06" db="EMBL/GenBank/DDBJ databases">
        <title>44 bacteria genomes isolated from Dapeng, Shenzhen.</title>
        <authorList>
            <person name="Zheng W."/>
            <person name="Yu S."/>
            <person name="Huang Y."/>
        </authorList>
    </citation>
    <scope>NUCLEOTIDE SEQUENCE</scope>
    <source>
        <strain evidence="5">DP5N28-2</strain>
    </source>
</reference>
<dbReference type="InterPro" id="IPR037066">
    <property type="entry name" value="Plug_dom_sf"/>
</dbReference>
<dbReference type="RefSeq" id="WP_222580437.1">
    <property type="nucleotide sequence ID" value="NZ_JAHVHU010000010.1"/>
</dbReference>
<keyword evidence="6" id="KW-1185">Reference proteome</keyword>
<keyword evidence="5" id="KW-0675">Receptor</keyword>